<evidence type="ECO:0000313" key="1">
    <source>
        <dbReference type="EMBL" id="KAK7755404.1"/>
    </source>
</evidence>
<name>A0AAN9YV20_9PEZI</name>
<dbReference type="Proteomes" id="UP001320420">
    <property type="component" value="Unassembled WGS sequence"/>
</dbReference>
<keyword evidence="2" id="KW-1185">Reference proteome</keyword>
<sequence>MASQQDQKVQLSLSLSTSAPHSISIHDAYPETPLKLLATITQIASPFPSRAVTILTKYSCLDTSPGGDDAFFIRAMASPTNTNQADGTPRELPLWPIGRRITTIRVSGDPDLRKRPADDGFVFLTVPPVGAGSTEVVLSELAPARLVRRLPSLDGGEEEDVRDKLRRLLRPGDAYRIAPSDLGIRWWAFGSLSQELRDKKIARWSLPDDLPLVRGPGEDETEDVARRLQDLVDLHDVNYLSSRSAVEGEERPVVARMRAEGWVFGEPPTGLELVCAEGKGEAVFEIVE</sequence>
<evidence type="ECO:0000313" key="2">
    <source>
        <dbReference type="Proteomes" id="UP001320420"/>
    </source>
</evidence>
<protein>
    <submittedName>
        <fullName evidence="1">Uncharacterized protein</fullName>
    </submittedName>
</protein>
<organism evidence="1 2">
    <name type="scientific">Diatrype stigma</name>
    <dbReference type="NCBI Taxonomy" id="117547"/>
    <lineage>
        <taxon>Eukaryota</taxon>
        <taxon>Fungi</taxon>
        <taxon>Dikarya</taxon>
        <taxon>Ascomycota</taxon>
        <taxon>Pezizomycotina</taxon>
        <taxon>Sordariomycetes</taxon>
        <taxon>Xylariomycetidae</taxon>
        <taxon>Xylariales</taxon>
        <taxon>Diatrypaceae</taxon>
        <taxon>Diatrype</taxon>
    </lineage>
</organism>
<dbReference type="EMBL" id="JAKJXP020000013">
    <property type="protein sequence ID" value="KAK7755404.1"/>
    <property type="molecule type" value="Genomic_DNA"/>
</dbReference>
<comment type="caution">
    <text evidence="1">The sequence shown here is derived from an EMBL/GenBank/DDBJ whole genome shotgun (WGS) entry which is preliminary data.</text>
</comment>
<dbReference type="AlphaFoldDB" id="A0AAN9YV20"/>
<gene>
    <name evidence="1" type="ORF">SLS62_002631</name>
</gene>
<accession>A0AAN9YV20</accession>
<reference evidence="1 2" key="1">
    <citation type="submission" date="2024-02" db="EMBL/GenBank/DDBJ databases">
        <title>De novo assembly and annotation of 12 fungi associated with fruit tree decline syndrome in Ontario, Canada.</title>
        <authorList>
            <person name="Sulman M."/>
            <person name="Ellouze W."/>
            <person name="Ilyukhin E."/>
        </authorList>
    </citation>
    <scope>NUCLEOTIDE SEQUENCE [LARGE SCALE GENOMIC DNA]</scope>
    <source>
        <strain evidence="1 2">M11/M66-122</strain>
    </source>
</reference>
<proteinExistence type="predicted"/>